<proteinExistence type="predicted"/>
<dbReference type="SMART" id="SM00066">
    <property type="entry name" value="GAL4"/>
    <property type="match status" value="1"/>
</dbReference>
<dbReference type="PANTHER" id="PTHR47338:SF29">
    <property type="entry name" value="ZN(2)-C6 FUNGAL-TYPE DOMAIN-CONTAINING PROTEIN"/>
    <property type="match status" value="1"/>
</dbReference>
<evidence type="ECO:0000256" key="1">
    <source>
        <dbReference type="ARBA" id="ARBA00004123"/>
    </source>
</evidence>
<dbReference type="GO" id="GO:0006351">
    <property type="term" value="P:DNA-templated transcription"/>
    <property type="evidence" value="ECO:0007669"/>
    <property type="project" value="InterPro"/>
</dbReference>
<dbReference type="InterPro" id="IPR001083">
    <property type="entry name" value="Cu_fist_DNA-bd_dom"/>
</dbReference>
<dbReference type="CDD" id="cd00067">
    <property type="entry name" value="GAL4"/>
    <property type="match status" value="1"/>
</dbReference>
<dbReference type="InterPro" id="IPR050815">
    <property type="entry name" value="TF_fung"/>
</dbReference>
<sequence length="572" mass="62967">MTANTYYSYQHNLKTSFPTHSSNMTAPLERGKACSRCRLRCDGQRPACGQCVRSERAEDCEYLDGPGPTQNQLLEGEIARLEGQIARLSAGSAPVTLHDPYAAWYQAQRNAQTQQNANDPTRTLIQHFVRHATEFGFFLDISRFLDKVFTHSPSRSQSMGILLKVIYLIGAKLSNAPQMLAQEQAYLTRALQVLPTALPEDPRSAIYVMQAEVLLANYFFNNNRQLEGVYHTNAAVSIAMASKLHIIRSAGRSRSGDSSTYRLPPPADALEEGERINGFWTVFVMDRCWAVASGSTPAFTDDEASGTQIDTPWPMELSRYQSHPLPSDLRTRNTVRSFIAGSDSDANMAGQSLLAIHAKAAILYESAARLASRYNPYELASQASFLSLDNRIERFKQALPRIEQFDPSRADFVRQALLTHTLAHCATIQLHTPLVQQGVTANSRTCQAAHAAVRNLNSRHVSSAPILYCVNPFNGILWPSVARVLSQGISTARRQRAAGASGSSQGMPDEGTLQSDFQRVVAVMNQNAAFSPLMSMSWTLLLCDDRMIHCSCPCVLCSTGTQVGTLLPARSS</sequence>
<gene>
    <name evidence="8" type="ORF">BD311DRAFT_650780</name>
</gene>
<dbReference type="EMBL" id="ML143389">
    <property type="protein sequence ID" value="TBU33963.1"/>
    <property type="molecule type" value="Genomic_DNA"/>
</dbReference>
<keyword evidence="2" id="KW-0479">Metal-binding</keyword>
<keyword evidence="3" id="KW-0805">Transcription regulation</keyword>
<dbReference type="PROSITE" id="PS50073">
    <property type="entry name" value="COPPER_FIST_2"/>
    <property type="match status" value="1"/>
</dbReference>
<dbReference type="PROSITE" id="PS50048">
    <property type="entry name" value="ZN2_CY6_FUNGAL_2"/>
    <property type="match status" value="1"/>
</dbReference>
<evidence type="ECO:0000256" key="5">
    <source>
        <dbReference type="ARBA" id="ARBA00023242"/>
    </source>
</evidence>
<dbReference type="InterPro" id="IPR036864">
    <property type="entry name" value="Zn2-C6_fun-type_DNA-bd_sf"/>
</dbReference>
<dbReference type="Proteomes" id="UP000292957">
    <property type="component" value="Unassembled WGS sequence"/>
</dbReference>
<dbReference type="PANTHER" id="PTHR47338">
    <property type="entry name" value="ZN(II)2CYS6 TRANSCRIPTION FACTOR (EUROFUNG)-RELATED"/>
    <property type="match status" value="1"/>
</dbReference>
<dbReference type="Pfam" id="PF04082">
    <property type="entry name" value="Fungal_trans"/>
    <property type="match status" value="1"/>
</dbReference>
<organism evidence="8">
    <name type="scientific">Dichomitus squalens</name>
    <dbReference type="NCBI Taxonomy" id="114155"/>
    <lineage>
        <taxon>Eukaryota</taxon>
        <taxon>Fungi</taxon>
        <taxon>Dikarya</taxon>
        <taxon>Basidiomycota</taxon>
        <taxon>Agaricomycotina</taxon>
        <taxon>Agaricomycetes</taxon>
        <taxon>Polyporales</taxon>
        <taxon>Polyporaceae</taxon>
        <taxon>Dichomitus</taxon>
    </lineage>
</organism>
<dbReference type="InterPro" id="IPR007219">
    <property type="entry name" value="XnlR_reg_dom"/>
</dbReference>
<name>A0A4V2K1T1_9APHY</name>
<dbReference type="GO" id="GO:0000981">
    <property type="term" value="F:DNA-binding transcription factor activity, RNA polymerase II-specific"/>
    <property type="evidence" value="ECO:0007669"/>
    <property type="project" value="InterPro"/>
</dbReference>
<comment type="subcellular location">
    <subcellularLocation>
        <location evidence="1">Nucleus</location>
    </subcellularLocation>
</comment>
<evidence type="ECO:0000256" key="3">
    <source>
        <dbReference type="ARBA" id="ARBA00023015"/>
    </source>
</evidence>
<accession>A0A4V2K1T1</accession>
<dbReference type="AlphaFoldDB" id="A0A4V2K1T1"/>
<dbReference type="CDD" id="cd12148">
    <property type="entry name" value="fungal_TF_MHR"/>
    <property type="match status" value="1"/>
</dbReference>
<feature type="domain" description="Copper-fist" evidence="7">
    <location>
        <begin position="42"/>
        <end position="66"/>
    </location>
</feature>
<protein>
    <recommendedName>
        <fullName evidence="9">Zn(2)-C6 fungal-type domain-containing protein</fullName>
    </recommendedName>
</protein>
<keyword evidence="5" id="KW-0539">Nucleus</keyword>
<dbReference type="GO" id="GO:0003677">
    <property type="term" value="F:DNA binding"/>
    <property type="evidence" value="ECO:0007669"/>
    <property type="project" value="InterPro"/>
</dbReference>
<dbReference type="GO" id="GO:0008270">
    <property type="term" value="F:zinc ion binding"/>
    <property type="evidence" value="ECO:0007669"/>
    <property type="project" value="InterPro"/>
</dbReference>
<dbReference type="GO" id="GO:0005507">
    <property type="term" value="F:copper ion binding"/>
    <property type="evidence" value="ECO:0007669"/>
    <property type="project" value="InterPro"/>
</dbReference>
<evidence type="ECO:0000259" key="7">
    <source>
        <dbReference type="PROSITE" id="PS50073"/>
    </source>
</evidence>
<evidence type="ECO:0000259" key="6">
    <source>
        <dbReference type="PROSITE" id="PS50048"/>
    </source>
</evidence>
<dbReference type="OrthoDB" id="2309723at2759"/>
<evidence type="ECO:0008006" key="9">
    <source>
        <dbReference type="Google" id="ProtNLM"/>
    </source>
</evidence>
<keyword evidence="4" id="KW-0804">Transcription</keyword>
<dbReference type="InterPro" id="IPR001138">
    <property type="entry name" value="Zn2Cys6_DnaBD"/>
</dbReference>
<dbReference type="Gene3D" id="4.10.240.10">
    <property type="entry name" value="Zn(2)-C6 fungal-type DNA-binding domain"/>
    <property type="match status" value="1"/>
</dbReference>
<evidence type="ECO:0000313" key="8">
    <source>
        <dbReference type="EMBL" id="TBU33963.1"/>
    </source>
</evidence>
<feature type="domain" description="Zn(2)-C6 fungal-type" evidence="6">
    <location>
        <begin position="34"/>
        <end position="62"/>
    </location>
</feature>
<dbReference type="GO" id="GO:0005634">
    <property type="term" value="C:nucleus"/>
    <property type="evidence" value="ECO:0007669"/>
    <property type="project" value="UniProtKB-SubCell"/>
</dbReference>
<evidence type="ECO:0000256" key="4">
    <source>
        <dbReference type="ARBA" id="ARBA00023163"/>
    </source>
</evidence>
<evidence type="ECO:0000256" key="2">
    <source>
        <dbReference type="ARBA" id="ARBA00022723"/>
    </source>
</evidence>
<reference evidence="8" key="1">
    <citation type="submission" date="2019-01" db="EMBL/GenBank/DDBJ databases">
        <title>Draft genome sequences of three monokaryotic isolates of the white-rot basidiomycete fungus Dichomitus squalens.</title>
        <authorList>
            <consortium name="DOE Joint Genome Institute"/>
            <person name="Lopez S.C."/>
            <person name="Andreopoulos B."/>
            <person name="Pangilinan J."/>
            <person name="Lipzen A."/>
            <person name="Riley R."/>
            <person name="Ahrendt S."/>
            <person name="Ng V."/>
            <person name="Barry K."/>
            <person name="Daum C."/>
            <person name="Grigoriev I.V."/>
            <person name="Hilden K.S."/>
            <person name="Makela M.R."/>
            <person name="de Vries R.P."/>
        </authorList>
    </citation>
    <scope>NUCLEOTIDE SEQUENCE [LARGE SCALE GENOMIC DNA]</scope>
    <source>
        <strain evidence="8">OM18370.1</strain>
    </source>
</reference>